<evidence type="ECO:0000256" key="1">
    <source>
        <dbReference type="ARBA" id="ARBA00022729"/>
    </source>
</evidence>
<dbReference type="Gene3D" id="3.40.50.1820">
    <property type="entry name" value="alpha/beta hydrolase"/>
    <property type="match status" value="1"/>
</dbReference>
<dbReference type="InterPro" id="IPR050955">
    <property type="entry name" value="Plant_Biomass_Hydrol_Est"/>
</dbReference>
<comment type="caution">
    <text evidence="3">The sequence shown here is derived from an EMBL/GenBank/DDBJ whole genome shotgun (WGS) entry which is preliminary data.</text>
</comment>
<dbReference type="Pfam" id="PF10503">
    <property type="entry name" value="Esterase_PHB"/>
    <property type="match status" value="1"/>
</dbReference>
<evidence type="ECO:0000256" key="2">
    <source>
        <dbReference type="ARBA" id="ARBA00022801"/>
    </source>
</evidence>
<dbReference type="Proteomes" id="UP001268089">
    <property type="component" value="Unassembled WGS sequence"/>
</dbReference>
<dbReference type="SUPFAM" id="SSF53474">
    <property type="entry name" value="alpha/beta-Hydrolases"/>
    <property type="match status" value="1"/>
</dbReference>
<organism evidence="3 4">
    <name type="scientific">Rhodoferax saidenbachensis</name>
    <dbReference type="NCBI Taxonomy" id="1484693"/>
    <lineage>
        <taxon>Bacteria</taxon>
        <taxon>Pseudomonadati</taxon>
        <taxon>Pseudomonadota</taxon>
        <taxon>Betaproteobacteria</taxon>
        <taxon>Burkholderiales</taxon>
        <taxon>Comamonadaceae</taxon>
        <taxon>Rhodoferax</taxon>
    </lineage>
</organism>
<dbReference type="InterPro" id="IPR010126">
    <property type="entry name" value="Esterase_phb"/>
</dbReference>
<dbReference type="NCBIfam" id="TIGR01840">
    <property type="entry name" value="esterase_phb"/>
    <property type="match status" value="1"/>
</dbReference>
<evidence type="ECO:0000313" key="4">
    <source>
        <dbReference type="Proteomes" id="UP001268089"/>
    </source>
</evidence>
<keyword evidence="1" id="KW-0732">Signal</keyword>
<proteinExistence type="predicted"/>
<keyword evidence="2" id="KW-0378">Hydrolase</keyword>
<keyword evidence="4" id="KW-1185">Reference proteome</keyword>
<dbReference type="RefSeq" id="WP_310340770.1">
    <property type="nucleotide sequence ID" value="NZ_JAVDXO010000002.1"/>
</dbReference>
<gene>
    <name evidence="3" type="ORF">J2X15_001402</name>
</gene>
<dbReference type="InterPro" id="IPR029058">
    <property type="entry name" value="AB_hydrolase_fold"/>
</dbReference>
<dbReference type="PANTHER" id="PTHR43037:SF1">
    <property type="entry name" value="BLL1128 PROTEIN"/>
    <property type="match status" value="1"/>
</dbReference>
<protein>
    <submittedName>
        <fullName evidence="3">Poly(Hydroxyalkanoate) depolymerase family esterase</fullName>
    </submittedName>
</protein>
<dbReference type="PANTHER" id="PTHR43037">
    <property type="entry name" value="UNNAMED PRODUCT-RELATED"/>
    <property type="match status" value="1"/>
</dbReference>
<accession>A0ABU1ZKQ6</accession>
<reference evidence="3 4" key="1">
    <citation type="submission" date="2023-07" db="EMBL/GenBank/DDBJ databases">
        <title>Sorghum-associated microbial communities from plants grown in Nebraska, USA.</title>
        <authorList>
            <person name="Schachtman D."/>
        </authorList>
    </citation>
    <scope>NUCLEOTIDE SEQUENCE [LARGE SCALE GENOMIC DNA]</scope>
    <source>
        <strain evidence="3 4">BE308</strain>
    </source>
</reference>
<name>A0ABU1ZKQ6_9BURK</name>
<dbReference type="EMBL" id="JAVDXO010000002">
    <property type="protein sequence ID" value="MDR7306124.1"/>
    <property type="molecule type" value="Genomic_DNA"/>
</dbReference>
<evidence type="ECO:0000313" key="3">
    <source>
        <dbReference type="EMBL" id="MDR7306124.1"/>
    </source>
</evidence>
<sequence>MAKRWMKSFFTKAMQRQVGALTRNALRAGKKASQLATKVPTRKRKRKSAVPATNHWRTGIAASPGGLRRYHLFHPTGKLPSSRIPLVVMLHGCGQDARSFATSTHMNRLAASAGFMVLYPEQDRVANVQGCWNWFDTRSGRALREATSILSVVDHICATYPVDARRVVVAGMSAGASMAALIALHHPERFLAVAMHSGIGPGMAESTATALTAMRGRIPKSATSLHAPATPLPALLVIQGNRDTVVAPSNGALAAQRWAATVGAKAVAPRTVQRGTRYAVTLYEWKVGRRAFATLAEVAGLGHAWSGGAATQAFSDPAGPDASRMVWAFAQREHTLRGAARTMQAG</sequence>